<evidence type="ECO:0000313" key="2">
    <source>
        <dbReference type="EMBL" id="GET87005.1"/>
    </source>
</evidence>
<evidence type="ECO:0000256" key="1">
    <source>
        <dbReference type="SAM" id="MobiDB-lite"/>
    </source>
</evidence>
<name>A0A640KCZ4_LEITA</name>
<feature type="region of interest" description="Disordered" evidence="1">
    <location>
        <begin position="364"/>
        <end position="395"/>
    </location>
</feature>
<comment type="caution">
    <text evidence="2">The sequence shown here is derived from an EMBL/GenBank/DDBJ whole genome shotgun (WGS) entry which is preliminary data.</text>
</comment>
<proteinExistence type="predicted"/>
<accession>A0A640KCZ4</accession>
<dbReference type="OrthoDB" id="260227at2759"/>
<protein>
    <submittedName>
        <fullName evidence="2">Uncharacterized protein</fullName>
    </submittedName>
</protein>
<dbReference type="Proteomes" id="UP000419144">
    <property type="component" value="Unassembled WGS sequence"/>
</dbReference>
<gene>
    <name evidence="2" type="ORF">LtaPh_1314100</name>
</gene>
<dbReference type="EMBL" id="BLBS01000017">
    <property type="protein sequence ID" value="GET87005.1"/>
    <property type="molecule type" value="Genomic_DNA"/>
</dbReference>
<evidence type="ECO:0000313" key="3">
    <source>
        <dbReference type="Proteomes" id="UP000419144"/>
    </source>
</evidence>
<sequence>METIGETFSAPDKATLPELARECYSLLAELIIGKAAAADIGGYRTVHYPRWWEQCSIVAGPVAEAEQRSPQQHQRSPAEYLISQLARLCPLLRPSAREGNLCGDAGAITQTENVLTPLPLSNVSAGIVERSSSLKPGTATSPPNLWDGVADALYAFSDALDMCVDSTTVPLTFSASAPSLPAAALGGQSLSQIAAALTEESCIMAGLLLHREVRPRSGPCYATVVSPVLVVLDLDGTLLRSPLSTISLRAAQEVTAAEVRALFVDADFLHAFCEAVARHGHELAICSLTEGTADQWATSLSAAEAVLYLLSRVLLPTRTYLTSTDDVLCLPRSVAGPGKLYHLQELQQRRNARDEEQRLLRGRLHAQQQAQRTENRCGATAEDTNDCVPTGPSSVPPQAPCVYRDGIVGGRRNPLSLLLPKWLSTDVVLIDDDKENCRMAVTQGYHATSCAETGMSASWYAANPELQVLLGIPAIEVVSHNGTRSRRTSL</sequence>
<dbReference type="AlphaFoldDB" id="A0A640KCZ4"/>
<organism evidence="2 3">
    <name type="scientific">Leishmania tarentolae</name>
    <name type="common">Sauroleishmania tarentolae</name>
    <dbReference type="NCBI Taxonomy" id="5689"/>
    <lineage>
        <taxon>Eukaryota</taxon>
        <taxon>Discoba</taxon>
        <taxon>Euglenozoa</taxon>
        <taxon>Kinetoplastea</taxon>
        <taxon>Metakinetoplastina</taxon>
        <taxon>Trypanosomatida</taxon>
        <taxon>Trypanosomatidae</taxon>
        <taxon>Leishmaniinae</taxon>
        <taxon>Leishmania</taxon>
        <taxon>lizard Leishmania</taxon>
    </lineage>
</organism>
<dbReference type="VEuPathDB" id="TriTrypDB:LtaPh_1314100"/>
<keyword evidence="3" id="KW-1185">Reference proteome</keyword>
<reference evidence="2" key="1">
    <citation type="submission" date="2019-11" db="EMBL/GenBank/DDBJ databases">
        <title>Leishmania tarentolae CDS.</title>
        <authorList>
            <person name="Goto Y."/>
            <person name="Yamagishi J."/>
        </authorList>
    </citation>
    <scope>NUCLEOTIDE SEQUENCE [LARGE SCALE GENOMIC DNA]</scope>
    <source>
        <strain evidence="2">Parrot Tar II</strain>
    </source>
</reference>